<evidence type="ECO:0000313" key="9">
    <source>
        <dbReference type="EMBL" id="MDY3558884.1"/>
    </source>
</evidence>
<sequence>MNEPQAWEVLGSAFLVRSPWLTLRQDRVRLPSGLVLDDYFVLEYPTWVCVVAVTPDDRVVLVRQYRHGLGRVGTELPAGAMEPDDPSPESAARRELFEETGYGGGAWSSLGVTSANAGTHTNLNYTFLAVGVEPLAPPSPEATEDLQVLLAPVDEVARRVEEGEVVQALHLASILKYLLTRQHGNR</sequence>
<gene>
    <name evidence="9" type="ORF">R5W23_006060</name>
</gene>
<dbReference type="CDD" id="cd03424">
    <property type="entry name" value="NUDIX_ADPRase_Nudt5_UGPPase_Nudt14"/>
    <property type="match status" value="1"/>
</dbReference>
<comment type="caution">
    <text evidence="9">The sequence shown here is derived from an EMBL/GenBank/DDBJ whole genome shotgun (WGS) entry which is preliminary data.</text>
</comment>
<proteinExistence type="inferred from homology"/>
<evidence type="ECO:0000256" key="4">
    <source>
        <dbReference type="ARBA" id="ARBA00016377"/>
    </source>
</evidence>
<keyword evidence="10" id="KW-1185">Reference proteome</keyword>
<dbReference type="PANTHER" id="PTHR11839:SF18">
    <property type="entry name" value="NUDIX HYDROLASE DOMAIN-CONTAINING PROTEIN"/>
    <property type="match status" value="1"/>
</dbReference>
<feature type="domain" description="Nudix hydrolase" evidence="8">
    <location>
        <begin position="42"/>
        <end position="173"/>
    </location>
</feature>
<dbReference type="InterPro" id="IPR000086">
    <property type="entry name" value="NUDIX_hydrolase_dom"/>
</dbReference>
<dbReference type="PROSITE" id="PS51462">
    <property type="entry name" value="NUDIX"/>
    <property type="match status" value="1"/>
</dbReference>
<evidence type="ECO:0000256" key="1">
    <source>
        <dbReference type="ARBA" id="ARBA00000847"/>
    </source>
</evidence>
<dbReference type="PANTHER" id="PTHR11839">
    <property type="entry name" value="UDP/ADP-SUGAR PYROPHOSPHATASE"/>
    <property type="match status" value="1"/>
</dbReference>
<protein>
    <recommendedName>
        <fullName evidence="4">GDP-mannose pyrophosphatase</fullName>
    </recommendedName>
    <alternativeName>
        <fullName evidence="6">GDP-mannose hydrolase</fullName>
    </alternativeName>
    <alternativeName>
        <fullName evidence="7">GDPMK</fullName>
    </alternativeName>
</protein>
<evidence type="ECO:0000256" key="6">
    <source>
        <dbReference type="ARBA" id="ARBA00032162"/>
    </source>
</evidence>
<evidence type="ECO:0000256" key="2">
    <source>
        <dbReference type="ARBA" id="ARBA00001946"/>
    </source>
</evidence>
<organism evidence="9 10">
    <name type="scientific">Gemmata algarum</name>
    <dbReference type="NCBI Taxonomy" id="2975278"/>
    <lineage>
        <taxon>Bacteria</taxon>
        <taxon>Pseudomonadati</taxon>
        <taxon>Planctomycetota</taxon>
        <taxon>Planctomycetia</taxon>
        <taxon>Gemmatales</taxon>
        <taxon>Gemmataceae</taxon>
        <taxon>Gemmata</taxon>
    </lineage>
</organism>
<evidence type="ECO:0000313" key="10">
    <source>
        <dbReference type="Proteomes" id="UP001272242"/>
    </source>
</evidence>
<evidence type="ECO:0000256" key="7">
    <source>
        <dbReference type="ARBA" id="ARBA00032272"/>
    </source>
</evidence>
<evidence type="ECO:0000256" key="3">
    <source>
        <dbReference type="ARBA" id="ARBA00007275"/>
    </source>
</evidence>
<reference evidence="10" key="1">
    <citation type="journal article" date="2023" name="Mar. Drugs">
        <title>Gemmata algarum, a Novel Planctomycete Isolated from an Algal Mat, Displays Antimicrobial Activity.</title>
        <authorList>
            <person name="Kumar G."/>
            <person name="Kallscheuer N."/>
            <person name="Kashif M."/>
            <person name="Ahamad S."/>
            <person name="Jagadeeshwari U."/>
            <person name="Pannikurungottu S."/>
            <person name="Haufschild T."/>
            <person name="Kabuu M."/>
            <person name="Sasikala C."/>
            <person name="Jogler C."/>
            <person name="Ramana C."/>
        </authorList>
    </citation>
    <scope>NUCLEOTIDE SEQUENCE [LARGE SCALE GENOMIC DNA]</scope>
    <source>
        <strain evidence="10">JC673</strain>
    </source>
</reference>
<name>A0ABU5EZ31_9BACT</name>
<dbReference type="Pfam" id="PF00293">
    <property type="entry name" value="NUDIX"/>
    <property type="match status" value="1"/>
</dbReference>
<dbReference type="GO" id="GO:0016787">
    <property type="term" value="F:hydrolase activity"/>
    <property type="evidence" value="ECO:0007669"/>
    <property type="project" value="UniProtKB-KW"/>
</dbReference>
<evidence type="ECO:0000256" key="5">
    <source>
        <dbReference type="ARBA" id="ARBA00022801"/>
    </source>
</evidence>
<evidence type="ECO:0000259" key="8">
    <source>
        <dbReference type="PROSITE" id="PS51462"/>
    </source>
</evidence>
<dbReference type="InterPro" id="IPR015797">
    <property type="entry name" value="NUDIX_hydrolase-like_dom_sf"/>
</dbReference>
<dbReference type="Gene3D" id="3.90.79.10">
    <property type="entry name" value="Nucleoside Triphosphate Pyrophosphohydrolase"/>
    <property type="match status" value="1"/>
</dbReference>
<keyword evidence="5 9" id="KW-0378">Hydrolase</keyword>
<dbReference type="SUPFAM" id="SSF55811">
    <property type="entry name" value="Nudix"/>
    <property type="match status" value="1"/>
</dbReference>
<dbReference type="EMBL" id="JAXBLV010000066">
    <property type="protein sequence ID" value="MDY3558884.1"/>
    <property type="molecule type" value="Genomic_DNA"/>
</dbReference>
<accession>A0ABU5EZ31</accession>
<comment type="cofactor">
    <cofactor evidence="2">
        <name>Mg(2+)</name>
        <dbReference type="ChEBI" id="CHEBI:18420"/>
    </cofactor>
</comment>
<comment type="catalytic activity">
    <reaction evidence="1">
        <text>GDP-alpha-D-mannose + H2O = alpha-D-mannose 1-phosphate + GMP + 2 H(+)</text>
        <dbReference type="Rhea" id="RHEA:27978"/>
        <dbReference type="ChEBI" id="CHEBI:15377"/>
        <dbReference type="ChEBI" id="CHEBI:15378"/>
        <dbReference type="ChEBI" id="CHEBI:57527"/>
        <dbReference type="ChEBI" id="CHEBI:58115"/>
        <dbReference type="ChEBI" id="CHEBI:58409"/>
    </reaction>
</comment>
<comment type="similarity">
    <text evidence="3">Belongs to the Nudix hydrolase family. NudK subfamily.</text>
</comment>
<dbReference type="RefSeq" id="WP_261184211.1">
    <property type="nucleotide sequence ID" value="NZ_JAXBLV010000066.1"/>
</dbReference>
<dbReference type="Proteomes" id="UP001272242">
    <property type="component" value="Unassembled WGS sequence"/>
</dbReference>